<evidence type="ECO:0000256" key="2">
    <source>
        <dbReference type="ARBA" id="ARBA00012502"/>
    </source>
</evidence>
<protein>
    <recommendedName>
        <fullName evidence="2">peptide-methionine (S)-S-oxide reductase</fullName>
        <ecNumber evidence="2">1.8.4.11</ecNumber>
    </recommendedName>
    <alternativeName>
        <fullName evidence="4">Peptide-methionine (S)-S-oxide reductase</fullName>
    </alternativeName>
</protein>
<dbReference type="AlphaFoldDB" id="A0AAW1PCX2"/>
<proteinExistence type="inferred from homology"/>
<keyword evidence="7" id="KW-1185">Reference proteome</keyword>
<dbReference type="HAMAP" id="MF_01401">
    <property type="entry name" value="MsrA"/>
    <property type="match status" value="1"/>
</dbReference>
<evidence type="ECO:0000259" key="5">
    <source>
        <dbReference type="Pfam" id="PF01625"/>
    </source>
</evidence>
<reference evidence="6 7" key="1">
    <citation type="journal article" date="2024" name="Nat. Commun.">
        <title>Phylogenomics reveals the evolutionary origins of lichenization in chlorophyte algae.</title>
        <authorList>
            <person name="Puginier C."/>
            <person name="Libourel C."/>
            <person name="Otte J."/>
            <person name="Skaloud P."/>
            <person name="Haon M."/>
            <person name="Grisel S."/>
            <person name="Petersen M."/>
            <person name="Berrin J.G."/>
            <person name="Delaux P.M."/>
            <person name="Dal Grande F."/>
            <person name="Keller J."/>
        </authorList>
    </citation>
    <scope>NUCLEOTIDE SEQUENCE [LARGE SCALE GENOMIC DNA]</scope>
    <source>
        <strain evidence="6 7">SAG 2043</strain>
    </source>
</reference>
<evidence type="ECO:0000256" key="4">
    <source>
        <dbReference type="ARBA" id="ARBA00030643"/>
    </source>
</evidence>
<dbReference type="InterPro" id="IPR036509">
    <property type="entry name" value="Met_Sox_Rdtase_MsrA_sf"/>
</dbReference>
<dbReference type="GO" id="GO:0008113">
    <property type="term" value="F:peptide-methionine (S)-S-oxide reductase activity"/>
    <property type="evidence" value="ECO:0007669"/>
    <property type="project" value="UniProtKB-EC"/>
</dbReference>
<evidence type="ECO:0000313" key="6">
    <source>
        <dbReference type="EMBL" id="KAK9806149.1"/>
    </source>
</evidence>
<dbReference type="Pfam" id="PF01625">
    <property type="entry name" value="PMSR"/>
    <property type="match status" value="1"/>
</dbReference>
<dbReference type="Gene3D" id="3.30.1060.10">
    <property type="entry name" value="Peptide methionine sulphoxide reductase MsrA"/>
    <property type="match status" value="1"/>
</dbReference>
<dbReference type="EMBL" id="JALJOR010000014">
    <property type="protein sequence ID" value="KAK9806149.1"/>
    <property type="molecule type" value="Genomic_DNA"/>
</dbReference>
<comment type="caution">
    <text evidence="6">The sequence shown here is derived from an EMBL/GenBank/DDBJ whole genome shotgun (WGS) entry which is preliminary data.</text>
</comment>
<dbReference type="PANTHER" id="PTHR43774">
    <property type="entry name" value="PEPTIDE METHIONINE SULFOXIDE REDUCTASE"/>
    <property type="match status" value="1"/>
</dbReference>
<name>A0AAW1PCX2_9CHLO</name>
<evidence type="ECO:0000256" key="1">
    <source>
        <dbReference type="ARBA" id="ARBA00005591"/>
    </source>
</evidence>
<gene>
    <name evidence="6" type="ORF">WJX72_003262</name>
</gene>
<keyword evidence="3" id="KW-0560">Oxidoreductase</keyword>
<dbReference type="EC" id="1.8.4.11" evidence="2"/>
<dbReference type="NCBIfam" id="TIGR00401">
    <property type="entry name" value="msrA"/>
    <property type="match status" value="1"/>
</dbReference>
<dbReference type="InterPro" id="IPR002569">
    <property type="entry name" value="Met_Sox_Rdtase_MsrA_dom"/>
</dbReference>
<accession>A0AAW1PCX2</accession>
<dbReference type="Proteomes" id="UP001489004">
    <property type="component" value="Unassembled WGS sequence"/>
</dbReference>
<evidence type="ECO:0000256" key="3">
    <source>
        <dbReference type="ARBA" id="ARBA00023002"/>
    </source>
</evidence>
<evidence type="ECO:0000313" key="7">
    <source>
        <dbReference type="Proteomes" id="UP001489004"/>
    </source>
</evidence>
<dbReference type="PANTHER" id="PTHR43774:SF1">
    <property type="entry name" value="PEPTIDE METHIONINE SULFOXIDE REDUCTASE MSRA 2"/>
    <property type="match status" value="1"/>
</dbReference>
<sequence length="163" mass="18702">MDGLSKATFAAGCFWGVENYFRKEFKDSIKSMQVGYTGGAVPEPSYEQVCSGRTGHAEAVEMVFDPKQVGYGQLVEYLFRIHDPTTKDRQGNDRGTQYRSAIFYHDDEQRQVAEATKQKVQPRFKSPIVTEIVPAGKFWSAEEYHQKYLIKNPGGYCNHRMQW</sequence>
<organism evidence="6 7">
    <name type="scientific">[Myrmecia] bisecta</name>
    <dbReference type="NCBI Taxonomy" id="41462"/>
    <lineage>
        <taxon>Eukaryota</taxon>
        <taxon>Viridiplantae</taxon>
        <taxon>Chlorophyta</taxon>
        <taxon>core chlorophytes</taxon>
        <taxon>Trebouxiophyceae</taxon>
        <taxon>Trebouxiales</taxon>
        <taxon>Trebouxiaceae</taxon>
        <taxon>Myrmecia</taxon>
    </lineage>
</organism>
<comment type="similarity">
    <text evidence="1">Belongs to the MsrA Met sulfoxide reductase family.</text>
</comment>
<feature type="domain" description="Peptide methionine sulphoxide reductase MsrA" evidence="5">
    <location>
        <begin position="6"/>
        <end position="158"/>
    </location>
</feature>
<dbReference type="SUPFAM" id="SSF55068">
    <property type="entry name" value="Peptide methionine sulfoxide reductase"/>
    <property type="match status" value="1"/>
</dbReference>